<evidence type="ECO:0000256" key="5">
    <source>
        <dbReference type="ARBA" id="ARBA00022989"/>
    </source>
</evidence>
<feature type="transmembrane region" description="Helical" evidence="7">
    <location>
        <begin position="363"/>
        <end position="387"/>
    </location>
</feature>
<dbReference type="PANTHER" id="PTHR33362">
    <property type="entry name" value="SIALIC ACID TRAP TRANSPORTER PERMEASE PROTEIN SIAT-RELATED"/>
    <property type="match status" value="1"/>
</dbReference>
<comment type="subcellular location">
    <subcellularLocation>
        <location evidence="1">Cell inner membrane</location>
        <topology evidence="1">Multi-pass membrane protein</topology>
    </subcellularLocation>
</comment>
<evidence type="ECO:0000256" key="1">
    <source>
        <dbReference type="ARBA" id="ARBA00004429"/>
    </source>
</evidence>
<keyword evidence="2" id="KW-1003">Cell membrane</keyword>
<dbReference type="InterPro" id="IPR004681">
    <property type="entry name" value="TRAP_DctM"/>
</dbReference>
<dbReference type="NCBIfam" id="TIGR00786">
    <property type="entry name" value="dctM"/>
    <property type="match status" value="1"/>
</dbReference>
<evidence type="ECO:0000256" key="3">
    <source>
        <dbReference type="ARBA" id="ARBA00022519"/>
    </source>
</evidence>
<keyword evidence="6 7" id="KW-0472">Membrane</keyword>
<feature type="transmembrane region" description="Helical" evidence="7">
    <location>
        <begin position="115"/>
        <end position="133"/>
    </location>
</feature>
<gene>
    <name evidence="9" type="ORF">TRIP_E310028</name>
</gene>
<dbReference type="PIRSF" id="PIRSF006066">
    <property type="entry name" value="HI0050"/>
    <property type="match status" value="1"/>
</dbReference>
<evidence type="ECO:0000256" key="7">
    <source>
        <dbReference type="SAM" id="Phobius"/>
    </source>
</evidence>
<feature type="transmembrane region" description="Helical" evidence="7">
    <location>
        <begin position="51"/>
        <end position="72"/>
    </location>
</feature>
<feature type="transmembrane region" description="Helical" evidence="7">
    <location>
        <begin position="93"/>
        <end position="109"/>
    </location>
</feature>
<name>A0A652ZY02_9SPIR</name>
<evidence type="ECO:0000256" key="6">
    <source>
        <dbReference type="ARBA" id="ARBA00023136"/>
    </source>
</evidence>
<protein>
    <submittedName>
        <fullName evidence="9">TRAP transporter, DctM subunit</fullName>
    </submittedName>
</protein>
<dbReference type="PANTHER" id="PTHR33362:SF3">
    <property type="entry name" value="SIALIC ACID TRAP TRANSPORTER PERMEASE PROTEIN SIAT"/>
    <property type="match status" value="1"/>
</dbReference>
<dbReference type="EMBL" id="UPXP01000025">
    <property type="protein sequence ID" value="VBB40660.1"/>
    <property type="molecule type" value="Genomic_DNA"/>
</dbReference>
<evidence type="ECO:0000256" key="2">
    <source>
        <dbReference type="ARBA" id="ARBA00022475"/>
    </source>
</evidence>
<evidence type="ECO:0000313" key="9">
    <source>
        <dbReference type="EMBL" id="VBB40660.1"/>
    </source>
</evidence>
<feature type="transmembrane region" description="Helical" evidence="7">
    <location>
        <begin position="140"/>
        <end position="163"/>
    </location>
</feature>
<keyword evidence="4 7" id="KW-0812">Transmembrane</keyword>
<feature type="transmembrane region" description="Helical" evidence="7">
    <location>
        <begin position="225"/>
        <end position="242"/>
    </location>
</feature>
<dbReference type="GO" id="GO:0022857">
    <property type="term" value="F:transmembrane transporter activity"/>
    <property type="evidence" value="ECO:0007669"/>
    <property type="project" value="TreeGrafter"/>
</dbReference>
<evidence type="ECO:0000259" key="8">
    <source>
        <dbReference type="Pfam" id="PF06808"/>
    </source>
</evidence>
<keyword evidence="3" id="KW-0997">Cell inner membrane</keyword>
<keyword evidence="5 7" id="KW-1133">Transmembrane helix</keyword>
<feature type="transmembrane region" description="Helical" evidence="7">
    <location>
        <begin position="321"/>
        <end position="351"/>
    </location>
</feature>
<dbReference type="Pfam" id="PF06808">
    <property type="entry name" value="DctM"/>
    <property type="match status" value="1"/>
</dbReference>
<proteinExistence type="predicted"/>
<dbReference type="GO" id="GO:0005886">
    <property type="term" value="C:plasma membrane"/>
    <property type="evidence" value="ECO:0007669"/>
    <property type="project" value="UniProtKB-SubCell"/>
</dbReference>
<organism evidence="9">
    <name type="scientific">uncultured Spirochaetota bacterium</name>
    <dbReference type="NCBI Taxonomy" id="460511"/>
    <lineage>
        <taxon>Bacteria</taxon>
        <taxon>Pseudomonadati</taxon>
        <taxon>Spirochaetota</taxon>
        <taxon>environmental samples</taxon>
    </lineage>
</organism>
<reference evidence="9" key="1">
    <citation type="submission" date="2018-07" db="EMBL/GenBank/DDBJ databases">
        <authorList>
            <consortium name="Genoscope - CEA"/>
            <person name="William W."/>
        </authorList>
    </citation>
    <scope>NUCLEOTIDE SEQUENCE</scope>
    <source>
        <strain evidence="9">IK1</strain>
    </source>
</reference>
<feature type="domain" description="TRAP C4-dicarboxylate transport system permease DctM subunit" evidence="8">
    <location>
        <begin position="7"/>
        <end position="424"/>
    </location>
</feature>
<evidence type="ECO:0000256" key="4">
    <source>
        <dbReference type="ARBA" id="ARBA00022692"/>
    </source>
</evidence>
<feature type="transmembrane region" description="Helical" evidence="7">
    <location>
        <begin position="407"/>
        <end position="428"/>
    </location>
</feature>
<feature type="transmembrane region" description="Helical" evidence="7">
    <location>
        <begin position="169"/>
        <end position="195"/>
    </location>
</feature>
<accession>A0A652ZY02</accession>
<sequence>MILGTIFLVFAILLAFCVPIGGTIGIISLLAPYLEPGLPINAEFVFRHMVSAVDSFPLIAIPLFILSGLIMAEGGVSKRLFDVFAYIVGKRTAGMPAAVVITCLFYGAISGSAPATTAAVGAMCIPILVALGYDKIFVTALVATSGGLGVIIPPSIPFILYGLSSGESVGALFIAGIIPGIIVGVFLIGYAYIYCKRNGEDKEKIASNYNALRERGFLKLLKDSFWAILAPIIILGGIYGGIVTPTEAADISVVYSLIISIYIYKTLKWKDILRILTGAVKTTVPILFVVATATVFGRTLTLLQAPQQIAQTMIQLSSNKIVLLLMINVLLLFVGMVMDTTPAILILTPILLPVVKSFGINPIHFGVIMVINLAIAFVTPPVGLNLYVAHGMTGIPIMQIARKATPFIISFIVALLLITFIPSISLILT</sequence>
<dbReference type="AlphaFoldDB" id="A0A652ZY02"/>
<dbReference type="InterPro" id="IPR010656">
    <property type="entry name" value="DctM"/>
</dbReference>
<feature type="transmembrane region" description="Helical" evidence="7">
    <location>
        <begin position="7"/>
        <end position="31"/>
    </location>
</feature>